<gene>
    <name evidence="2" type="ORF">XsacCFBP4641_05955</name>
</gene>
<dbReference type="Pfam" id="PF03412">
    <property type="entry name" value="Peptidase_C39"/>
    <property type="match status" value="1"/>
</dbReference>
<proteinExistence type="predicted"/>
<evidence type="ECO:0000259" key="1">
    <source>
        <dbReference type="PROSITE" id="PS50990"/>
    </source>
</evidence>
<dbReference type="EMBL" id="MDEK01000004">
    <property type="protein sequence ID" value="PPU84024.1"/>
    <property type="molecule type" value="Genomic_DNA"/>
</dbReference>
<evidence type="ECO:0000313" key="2">
    <source>
        <dbReference type="EMBL" id="PPU84024.1"/>
    </source>
</evidence>
<dbReference type="Gene3D" id="3.90.70.10">
    <property type="entry name" value="Cysteine proteinases"/>
    <property type="match status" value="1"/>
</dbReference>
<dbReference type="PROSITE" id="PS50990">
    <property type="entry name" value="PEPTIDASE_C39"/>
    <property type="match status" value="1"/>
</dbReference>
<dbReference type="GO" id="GO:0008233">
    <property type="term" value="F:peptidase activity"/>
    <property type="evidence" value="ECO:0007669"/>
    <property type="project" value="InterPro"/>
</dbReference>
<feature type="domain" description="Peptidase C39" evidence="1">
    <location>
        <begin position="140"/>
        <end position="271"/>
    </location>
</feature>
<dbReference type="GO" id="GO:0005524">
    <property type="term" value="F:ATP binding"/>
    <property type="evidence" value="ECO:0007669"/>
    <property type="project" value="InterPro"/>
</dbReference>
<name>A0A2P5Z714_9XANT</name>
<sequence length="391" mass="41694">MPGGMYALVPGAALLPGVLKGAGDTVAGWQDVFNSGLATNYFTGESVSGTVAFEARFMSAVTLTEIALTWGGSTAARTALKEDGEAAGSAGERSALRSVDDFTSSNVATDAIDGRVSTLEPSNPNSISLKRNGDRLTIDQGSTPTCGPTSCAMVLDTAGRPVNLKQLIVQADVRANGTTMPKLAEALNANGLESRRVLNVTIDDLANATMNGDPAIVRMSLDRGGHAVVVDGVTVRNGQKMVAIRDPALGRQYFTPVDEFMKKFSGEAIFTKNKMNKFSKEIFDMKFDEVVKIFGEEISINSVLVIEGGRCYLTTTTENYQNNPKIEVFCPGLEEKLDSLVGGWIGGASYCDEAIVVGKLFKSTVRSNFASIYEVKEISLLRDGSAHLVKF</sequence>
<dbReference type="InterPro" id="IPR005074">
    <property type="entry name" value="Peptidase_C39"/>
</dbReference>
<dbReference type="AlphaFoldDB" id="A0A2P5Z714"/>
<organism evidence="2 3">
    <name type="scientific">Xanthomonas sacchari</name>
    <dbReference type="NCBI Taxonomy" id="56458"/>
    <lineage>
        <taxon>Bacteria</taxon>
        <taxon>Pseudomonadati</taxon>
        <taxon>Pseudomonadota</taxon>
        <taxon>Gammaproteobacteria</taxon>
        <taxon>Lysobacterales</taxon>
        <taxon>Lysobacteraceae</taxon>
        <taxon>Xanthomonas</taxon>
    </lineage>
</organism>
<dbReference type="GO" id="GO:0016020">
    <property type="term" value="C:membrane"/>
    <property type="evidence" value="ECO:0007669"/>
    <property type="project" value="InterPro"/>
</dbReference>
<protein>
    <recommendedName>
        <fullName evidence="1">Peptidase C39 domain-containing protein</fullName>
    </recommendedName>
</protein>
<accession>A0A2P5Z714</accession>
<dbReference type="Proteomes" id="UP000247346">
    <property type="component" value="Unassembled WGS sequence"/>
</dbReference>
<reference evidence="2 3" key="1">
    <citation type="submission" date="2016-08" db="EMBL/GenBank/DDBJ databases">
        <authorList>
            <person name="Seilhamer J.J."/>
        </authorList>
    </citation>
    <scope>NUCLEOTIDE SEQUENCE [LARGE SCALE GENOMIC DNA]</scope>
    <source>
        <strain evidence="2 3">CFBP4641</strain>
    </source>
</reference>
<comment type="caution">
    <text evidence="2">The sequence shown here is derived from an EMBL/GenBank/DDBJ whole genome shotgun (WGS) entry which is preliminary data.</text>
</comment>
<dbReference type="GO" id="GO:0006508">
    <property type="term" value="P:proteolysis"/>
    <property type="evidence" value="ECO:0007669"/>
    <property type="project" value="InterPro"/>
</dbReference>
<evidence type="ECO:0000313" key="3">
    <source>
        <dbReference type="Proteomes" id="UP000247346"/>
    </source>
</evidence>